<dbReference type="GO" id="GO:0016491">
    <property type="term" value="F:oxidoreductase activity"/>
    <property type="evidence" value="ECO:0007669"/>
    <property type="project" value="UniProtKB-KW"/>
</dbReference>
<dbReference type="EMBL" id="JAXAVX010000007">
    <property type="protein sequence ID" value="MDX8152676.1"/>
    <property type="molecule type" value="Genomic_DNA"/>
</dbReference>
<dbReference type="Proteomes" id="UP001277761">
    <property type="component" value="Unassembled WGS sequence"/>
</dbReference>
<dbReference type="PANTHER" id="PTHR43639">
    <property type="entry name" value="OXIDOREDUCTASE, SHORT-CHAIN DEHYDROGENASE/REDUCTASE FAMILY (AFU_ORTHOLOGUE AFUA_5G02870)"/>
    <property type="match status" value="1"/>
</dbReference>
<dbReference type="PRINTS" id="PR00081">
    <property type="entry name" value="GDHRDH"/>
</dbReference>
<dbReference type="InterPro" id="IPR036291">
    <property type="entry name" value="NAD(P)-bd_dom_sf"/>
</dbReference>
<keyword evidence="2 4" id="KW-0560">Oxidoreductase</keyword>
<dbReference type="SMART" id="SM00822">
    <property type="entry name" value="PKS_KR"/>
    <property type="match status" value="1"/>
</dbReference>
<evidence type="ECO:0000313" key="4">
    <source>
        <dbReference type="EMBL" id="MDX8152676.1"/>
    </source>
</evidence>
<dbReference type="InterPro" id="IPR020904">
    <property type="entry name" value="Sc_DH/Rdtase_CS"/>
</dbReference>
<reference evidence="4 5" key="1">
    <citation type="submission" date="2023-11" db="EMBL/GenBank/DDBJ databases">
        <authorList>
            <person name="Xu M."/>
            <person name="Jiang T."/>
        </authorList>
    </citation>
    <scope>NUCLEOTIDE SEQUENCE [LARGE SCALE GENOMIC DNA]</scope>
    <source>
        <strain evidence="4 5">SD</strain>
    </source>
</reference>
<dbReference type="SUPFAM" id="SSF51735">
    <property type="entry name" value="NAD(P)-binding Rossmann-fold domains"/>
    <property type="match status" value="1"/>
</dbReference>
<comment type="similarity">
    <text evidence="1">Belongs to the short-chain dehydrogenases/reductases (SDR) family.</text>
</comment>
<dbReference type="Pfam" id="PF13561">
    <property type="entry name" value="adh_short_C2"/>
    <property type="match status" value="1"/>
</dbReference>
<dbReference type="CDD" id="cd05233">
    <property type="entry name" value="SDR_c"/>
    <property type="match status" value="1"/>
</dbReference>
<accession>A0ABU4VLE4</accession>
<protein>
    <submittedName>
        <fullName evidence="4">SDR family oxidoreductase</fullName>
        <ecNumber evidence="4">1.-.-.-</ecNumber>
    </submittedName>
</protein>
<evidence type="ECO:0000256" key="1">
    <source>
        <dbReference type="ARBA" id="ARBA00006484"/>
    </source>
</evidence>
<dbReference type="PRINTS" id="PR00080">
    <property type="entry name" value="SDRFAMILY"/>
</dbReference>
<gene>
    <name evidence="4" type="ORF">SK069_13805</name>
</gene>
<name>A0ABU4VLE4_9ACTN</name>
<evidence type="ECO:0000256" key="2">
    <source>
        <dbReference type="ARBA" id="ARBA00023002"/>
    </source>
</evidence>
<sequence length="252" mass="26418">MTHDLEGKVALVTGGSRGLGRETVLAFARAGADVVIASRDGDSCAALAEVVREETGRRALPVATHVGRWADLDALVDAAYGELGRVDVLVNNAGMSPLYDDVADVSEALWHKVIDVNLTGPFRLTAAIGRRMADGDGGSIINVSSVASVRPTSDVIPYAAAKAGLNALTEGFSRAFGPSVRVNAILAGTFLTDISTHWDMDAFEQDAKAFALQRGAQPEEIVGTMLYLATDASSYTTGALLRVDGGHTHPPR</sequence>
<dbReference type="InterPro" id="IPR002347">
    <property type="entry name" value="SDR_fam"/>
</dbReference>
<evidence type="ECO:0000259" key="3">
    <source>
        <dbReference type="SMART" id="SM00822"/>
    </source>
</evidence>
<dbReference type="InterPro" id="IPR057326">
    <property type="entry name" value="KR_dom"/>
</dbReference>
<comment type="caution">
    <text evidence="4">The sequence shown here is derived from an EMBL/GenBank/DDBJ whole genome shotgun (WGS) entry which is preliminary data.</text>
</comment>
<dbReference type="RefSeq" id="WP_319954832.1">
    <property type="nucleotide sequence ID" value="NZ_JAXAVX010000007.1"/>
</dbReference>
<dbReference type="EC" id="1.-.-.-" evidence="4"/>
<proteinExistence type="inferred from homology"/>
<dbReference type="PANTHER" id="PTHR43639:SF1">
    <property type="entry name" value="SHORT-CHAIN DEHYDROGENASE_REDUCTASE FAMILY PROTEIN"/>
    <property type="match status" value="1"/>
</dbReference>
<organism evidence="4 5">
    <name type="scientific">Patulibacter brassicae</name>
    <dbReference type="NCBI Taxonomy" id="1705717"/>
    <lineage>
        <taxon>Bacteria</taxon>
        <taxon>Bacillati</taxon>
        <taxon>Actinomycetota</taxon>
        <taxon>Thermoleophilia</taxon>
        <taxon>Solirubrobacterales</taxon>
        <taxon>Patulibacteraceae</taxon>
        <taxon>Patulibacter</taxon>
    </lineage>
</organism>
<feature type="domain" description="Ketoreductase" evidence="3">
    <location>
        <begin position="8"/>
        <end position="194"/>
    </location>
</feature>
<dbReference type="Gene3D" id="3.40.50.720">
    <property type="entry name" value="NAD(P)-binding Rossmann-like Domain"/>
    <property type="match status" value="1"/>
</dbReference>
<dbReference type="PROSITE" id="PS00061">
    <property type="entry name" value="ADH_SHORT"/>
    <property type="match status" value="1"/>
</dbReference>
<evidence type="ECO:0000313" key="5">
    <source>
        <dbReference type="Proteomes" id="UP001277761"/>
    </source>
</evidence>
<keyword evidence="5" id="KW-1185">Reference proteome</keyword>